<dbReference type="AlphaFoldDB" id="C7PZX9"/>
<dbReference type="SUPFAM" id="SSF51126">
    <property type="entry name" value="Pectin lyase-like"/>
    <property type="match status" value="1"/>
</dbReference>
<dbReference type="KEGG" id="cai:Caci_6626"/>
<dbReference type="InterPro" id="IPR006626">
    <property type="entry name" value="PbH1"/>
</dbReference>
<dbReference type="STRING" id="479433.Caci_6626"/>
<dbReference type="RefSeq" id="WP_015795201.1">
    <property type="nucleotide sequence ID" value="NC_013131.1"/>
</dbReference>
<keyword evidence="1" id="KW-0732">Signal</keyword>
<dbReference type="Proteomes" id="UP000000851">
    <property type="component" value="Chromosome"/>
</dbReference>
<evidence type="ECO:0000313" key="2">
    <source>
        <dbReference type="EMBL" id="ACU75472.1"/>
    </source>
</evidence>
<evidence type="ECO:0000313" key="3">
    <source>
        <dbReference type="Proteomes" id="UP000000851"/>
    </source>
</evidence>
<accession>C7PZX9</accession>
<name>C7PZX9_CATAD</name>
<proteinExistence type="predicted"/>
<dbReference type="InParanoid" id="C7PZX9"/>
<evidence type="ECO:0000256" key="1">
    <source>
        <dbReference type="SAM" id="SignalP"/>
    </source>
</evidence>
<gene>
    <name evidence="2" type="ordered locus">Caci_6626</name>
</gene>
<dbReference type="InterPro" id="IPR011050">
    <property type="entry name" value="Pectin_lyase_fold/virulence"/>
</dbReference>
<organism evidence="2 3">
    <name type="scientific">Catenulispora acidiphila (strain DSM 44928 / JCM 14897 / NBRC 102108 / NRRL B-24433 / ID139908)</name>
    <dbReference type="NCBI Taxonomy" id="479433"/>
    <lineage>
        <taxon>Bacteria</taxon>
        <taxon>Bacillati</taxon>
        <taxon>Actinomycetota</taxon>
        <taxon>Actinomycetes</taxon>
        <taxon>Catenulisporales</taxon>
        <taxon>Catenulisporaceae</taxon>
        <taxon>Catenulispora</taxon>
    </lineage>
</organism>
<dbReference type="PANTHER" id="PTHR36453:SF1">
    <property type="entry name" value="RIGHT HANDED BETA HELIX DOMAIN-CONTAINING PROTEIN"/>
    <property type="match status" value="1"/>
</dbReference>
<reference evidence="2 3" key="1">
    <citation type="journal article" date="2009" name="Stand. Genomic Sci.">
        <title>Complete genome sequence of Catenulispora acidiphila type strain (ID 139908).</title>
        <authorList>
            <person name="Copeland A."/>
            <person name="Lapidus A."/>
            <person name="Glavina Del Rio T."/>
            <person name="Nolan M."/>
            <person name="Lucas S."/>
            <person name="Chen F."/>
            <person name="Tice H."/>
            <person name="Cheng J.F."/>
            <person name="Bruce D."/>
            <person name="Goodwin L."/>
            <person name="Pitluck S."/>
            <person name="Mikhailova N."/>
            <person name="Pati A."/>
            <person name="Ivanova N."/>
            <person name="Mavromatis K."/>
            <person name="Chen A."/>
            <person name="Palaniappan K."/>
            <person name="Chain P."/>
            <person name="Land M."/>
            <person name="Hauser L."/>
            <person name="Chang Y.J."/>
            <person name="Jeffries C.D."/>
            <person name="Chertkov O."/>
            <person name="Brettin T."/>
            <person name="Detter J.C."/>
            <person name="Han C."/>
            <person name="Ali Z."/>
            <person name="Tindall B.J."/>
            <person name="Goker M."/>
            <person name="Bristow J."/>
            <person name="Eisen J.A."/>
            <person name="Markowitz V."/>
            <person name="Hugenholtz P."/>
            <person name="Kyrpides N.C."/>
            <person name="Klenk H.P."/>
        </authorList>
    </citation>
    <scope>NUCLEOTIDE SEQUENCE [LARGE SCALE GENOMIC DNA]</scope>
    <source>
        <strain evidence="3">DSM 44928 / JCM 14897 / NBRC 102108 / NRRL B-24433 / ID139908</strain>
    </source>
</reference>
<dbReference type="PANTHER" id="PTHR36453">
    <property type="entry name" value="SECRETED PROTEIN-RELATED"/>
    <property type="match status" value="1"/>
</dbReference>
<dbReference type="eggNOG" id="COG3664">
    <property type="taxonomic scope" value="Bacteria"/>
</dbReference>
<dbReference type="EMBL" id="CP001700">
    <property type="protein sequence ID" value="ACU75472.1"/>
    <property type="molecule type" value="Genomic_DNA"/>
</dbReference>
<dbReference type="Gene3D" id="2.160.20.10">
    <property type="entry name" value="Single-stranded right-handed beta-helix, Pectin lyase-like"/>
    <property type="match status" value="2"/>
</dbReference>
<dbReference type="InterPro" id="IPR012334">
    <property type="entry name" value="Pectin_lyas_fold"/>
</dbReference>
<dbReference type="eggNOG" id="COG4733">
    <property type="taxonomic scope" value="Bacteria"/>
</dbReference>
<protein>
    <submittedName>
        <fullName evidence="2">Parallel beta-helix repeat protein</fullName>
    </submittedName>
</protein>
<dbReference type="OrthoDB" id="9808066at2"/>
<feature type="signal peptide" evidence="1">
    <location>
        <begin position="1"/>
        <end position="36"/>
    </location>
</feature>
<keyword evidence="3" id="KW-1185">Reference proteome</keyword>
<sequence precursor="true">MGLSILGRRLTAWTGTAALTAAVAVSAAAQTSAATAVTFYASPSGSGSACSQAAPCSLSGAQGAVRSQLAATPGADVTVLVQDGTYRLAATWAFGAADSGSAGHPVVWQAAPGAHPVISGASQVTGWTQVGTSGVWSAVVPAGSASRQLYVSGAEAPIAMSTPSALGFAGGWSGTSTGYSIGGDAAASAWFGALSAAQVAGVEFDYPGGNGAWTESRCRVASYSATAKTLTMAQPCWTDTTARASFSQGSGGLPSMSTGTMPTLIEDARALIHPGQWFLDSAANTLYYQPATGQQMSALDVELPRLESLLQGAGTLAKPLHDVTFRGLQFSYATWNAPSAASGFADVQSNLRMTGAKNQGMCTFSSPAGTCPWGALTQPTANVAFTASNNVTLTGNRFAELGGAGLSVMYGSANTLIQGNEFTDIASTAILLGCTYDPLPTDASESAGIKQNCTPNGSAVSADVIGTNEILTGTTVSDNIVHHIGTDYSSACGITLLFSRGTTITHNDLYDLPYTGITAGVIQGHVDQASAPQNSTNINENNTLSDNVFHNYLSVRSDGGAIYAEGHQTQYVYQSGGTTIDPVQTLAHGLQVTGNIAYHGPTTNFTYYDDAGSEWINWQGNVAFGAGSASQGGCSPTGHFWIVGNYFSNQTQYYPCNAPVDSNVSGTTTISATPAPGDVPNGLFSAAGVRAANSALAVAAGPKIYYASPTTSTSTQVLIGGEGFSSSTPVFVGSTQVSGVQYLSGGFLIVPVPAGTPSSQISVGAPAGTSRLNDTDPSITYSGFSYSSNRGLGDYDDDLHYATANGSTAKFSFSGTGVQVFGEQNTDQGNIGISIDGGTQQTVSTVPADGQRHSNVVVYAASGLAAGSHTIVVTKLSGQYATLDGFQALNSRLNDTDPSIAYSSFSYAANRGFGDYDDDVHYATANGSTAKLSFSGTGVQVFGEQYTDQGNIGISIDGGTQQTVSTVPADGQRHANVVVYAATGLARGSHTVVVTKLSGQYTTLDGFVIIQ</sequence>
<dbReference type="SMART" id="SM00710">
    <property type="entry name" value="PbH1"/>
    <property type="match status" value="5"/>
</dbReference>
<feature type="chain" id="PRO_5039332385" evidence="1">
    <location>
        <begin position="37"/>
        <end position="1011"/>
    </location>
</feature>
<dbReference type="HOGENOM" id="CLU_013864_2_0_11"/>
<dbReference type="Gene3D" id="2.60.120.260">
    <property type="entry name" value="Galactose-binding domain-like"/>
    <property type="match status" value="2"/>
</dbReference>